<proteinExistence type="predicted"/>
<evidence type="ECO:0000313" key="2">
    <source>
        <dbReference type="Proteomes" id="UP001165289"/>
    </source>
</evidence>
<protein>
    <submittedName>
        <fullName evidence="1">Zmym1</fullName>
    </submittedName>
</protein>
<name>A0AAV7JHL4_9METZ</name>
<comment type="caution">
    <text evidence="1">The sequence shown here is derived from an EMBL/GenBank/DDBJ whole genome shotgun (WGS) entry which is preliminary data.</text>
</comment>
<dbReference type="AlphaFoldDB" id="A0AAV7JHL4"/>
<sequence>MFDVLQLLHNFLLSSVVHVRYLVAQKFFQPNSRTREIPNLYDTRWICYHEATEVVLCTLPAIMSAIDDFAEEVGNRGNNAWVLLSQITPCFIIHLSLMRFVLNICNLANVKLQLKSETHSEALQCIKAMKNFTDRPLYPNNDTVWDNVYDEAEKIIASCELSDIRRDRAVPFLPEVPIQVKMTTA</sequence>
<dbReference type="Proteomes" id="UP001165289">
    <property type="component" value="Unassembled WGS sequence"/>
</dbReference>
<evidence type="ECO:0000313" key="1">
    <source>
        <dbReference type="EMBL" id="KAI6648216.1"/>
    </source>
</evidence>
<gene>
    <name evidence="1" type="ORF">LOD99_12025</name>
</gene>
<organism evidence="1 2">
    <name type="scientific">Oopsacas minuta</name>
    <dbReference type="NCBI Taxonomy" id="111878"/>
    <lineage>
        <taxon>Eukaryota</taxon>
        <taxon>Metazoa</taxon>
        <taxon>Porifera</taxon>
        <taxon>Hexactinellida</taxon>
        <taxon>Hexasterophora</taxon>
        <taxon>Lyssacinosida</taxon>
        <taxon>Leucopsacidae</taxon>
        <taxon>Oopsacas</taxon>
    </lineage>
</organism>
<reference evidence="1 2" key="1">
    <citation type="journal article" date="2023" name="BMC Biol.">
        <title>The compact genome of the sponge Oopsacas minuta (Hexactinellida) is lacking key metazoan core genes.</title>
        <authorList>
            <person name="Santini S."/>
            <person name="Schenkelaars Q."/>
            <person name="Jourda C."/>
            <person name="Duchesne M."/>
            <person name="Belahbib H."/>
            <person name="Rocher C."/>
            <person name="Selva M."/>
            <person name="Riesgo A."/>
            <person name="Vervoort M."/>
            <person name="Leys S.P."/>
            <person name="Kodjabachian L."/>
            <person name="Le Bivic A."/>
            <person name="Borchiellini C."/>
            <person name="Claverie J.M."/>
            <person name="Renard E."/>
        </authorList>
    </citation>
    <scope>NUCLEOTIDE SEQUENCE [LARGE SCALE GENOMIC DNA]</scope>
    <source>
        <strain evidence="1">SPO-2</strain>
    </source>
</reference>
<keyword evidence="2" id="KW-1185">Reference proteome</keyword>
<dbReference type="EMBL" id="JAKMXF010000332">
    <property type="protein sequence ID" value="KAI6648216.1"/>
    <property type="molecule type" value="Genomic_DNA"/>
</dbReference>
<accession>A0AAV7JHL4</accession>